<evidence type="ECO:0000256" key="2">
    <source>
        <dbReference type="ARBA" id="ARBA00023002"/>
    </source>
</evidence>
<dbReference type="Gene3D" id="3.30.1370.60">
    <property type="entry name" value="Hypothetical oxidoreductase yiak, domain 2"/>
    <property type="match status" value="1"/>
</dbReference>
<comment type="similarity">
    <text evidence="1">Belongs to the LDH2/MDH2 oxidoreductase family.</text>
</comment>
<dbReference type="GO" id="GO:0016491">
    <property type="term" value="F:oxidoreductase activity"/>
    <property type="evidence" value="ECO:0007669"/>
    <property type="project" value="UniProtKB-KW"/>
</dbReference>
<gene>
    <name evidence="3" type="ORF">HLH27_13860</name>
</gene>
<proteinExistence type="inferred from homology"/>
<keyword evidence="4" id="KW-1185">Reference proteome</keyword>
<reference evidence="3 4" key="1">
    <citation type="submission" date="2020-04" db="EMBL/GenBank/DDBJ databases">
        <title>Description of novel Gluconacetobacter.</title>
        <authorList>
            <person name="Sombolestani A."/>
        </authorList>
    </citation>
    <scope>NUCLEOTIDE SEQUENCE [LARGE SCALE GENOMIC DNA]</scope>
    <source>
        <strain evidence="3 4">LMG 27800</strain>
    </source>
</reference>
<dbReference type="PANTHER" id="PTHR11091:SF0">
    <property type="entry name" value="MALATE DEHYDROGENASE"/>
    <property type="match status" value="1"/>
</dbReference>
<dbReference type="AlphaFoldDB" id="A0A7W4KFP7"/>
<protein>
    <submittedName>
        <fullName evidence="3">Ldh family oxidoreductase</fullName>
    </submittedName>
</protein>
<dbReference type="RefSeq" id="WP_182950625.1">
    <property type="nucleotide sequence ID" value="NZ_JABEQK010000011.1"/>
</dbReference>
<evidence type="ECO:0000313" key="4">
    <source>
        <dbReference type="Proteomes" id="UP000540556"/>
    </source>
</evidence>
<dbReference type="InterPro" id="IPR043144">
    <property type="entry name" value="Mal/L-sulf/L-lact_DH-like_ah"/>
</dbReference>
<dbReference type="SUPFAM" id="SSF89733">
    <property type="entry name" value="L-sulfolactate dehydrogenase-like"/>
    <property type="match status" value="1"/>
</dbReference>
<comment type="caution">
    <text evidence="3">The sequence shown here is derived from an EMBL/GenBank/DDBJ whole genome shotgun (WGS) entry which is preliminary data.</text>
</comment>
<name>A0A7W4KFP7_9PROT</name>
<keyword evidence="2" id="KW-0560">Oxidoreductase</keyword>
<dbReference type="InterPro" id="IPR036111">
    <property type="entry name" value="Mal/L-sulfo/L-lacto_DH-like_sf"/>
</dbReference>
<dbReference type="EMBL" id="JABEQK010000011">
    <property type="protein sequence ID" value="MBB2206091.1"/>
    <property type="molecule type" value="Genomic_DNA"/>
</dbReference>
<dbReference type="Proteomes" id="UP000540556">
    <property type="component" value="Unassembled WGS sequence"/>
</dbReference>
<dbReference type="PANTHER" id="PTHR11091">
    <property type="entry name" value="OXIDOREDUCTASE-RELATED"/>
    <property type="match status" value="1"/>
</dbReference>
<accession>A0A7W4KFP7</accession>
<dbReference type="Gene3D" id="1.10.1530.10">
    <property type="match status" value="1"/>
</dbReference>
<evidence type="ECO:0000313" key="3">
    <source>
        <dbReference type="EMBL" id="MBB2206091.1"/>
    </source>
</evidence>
<sequence length="351" mass="37567">MSDTVQIRQDVVRTMCESILAFHGVSAEDAAVTADVFMQAEMMGEESHGLRLFCQVVERIKGGGDRAQTFISVLSDRAAVAHWDANRSLGQVVAGRAMRRAIEKARIAGIGLVAVRNGNSLTSAKYYPLLAARQGMVGVTFTNTSRRLMAPPGGTVPVVGNNPVAYAAPAGRYGCFALDMACTTAAIERIIKAKEKGEAIPHGWALDRAGQETTDPARALEAMSLLPFGGQKAFNLGVVHEILTSVLADGKIFGGGSSGFKPYDGAMNTAFTMLAIDIAAFQDPVTFESTMEDMIERIKASPKVEGVGETFFPGERSQAEFGRRMRDGIPLLGETLGMIKRLAEEAGLVRY</sequence>
<dbReference type="InterPro" id="IPR003767">
    <property type="entry name" value="Malate/L-lactate_DH-like"/>
</dbReference>
<dbReference type="Pfam" id="PF02615">
    <property type="entry name" value="Ldh_2"/>
    <property type="match status" value="1"/>
</dbReference>
<dbReference type="InterPro" id="IPR043143">
    <property type="entry name" value="Mal/L-sulf/L-lact_DH-like_NADP"/>
</dbReference>
<evidence type="ECO:0000256" key="1">
    <source>
        <dbReference type="ARBA" id="ARBA00006056"/>
    </source>
</evidence>
<organism evidence="3 4">
    <name type="scientific">Gluconacetobacter takamatsuzukensis</name>
    <dbReference type="NCBI Taxonomy" id="1286190"/>
    <lineage>
        <taxon>Bacteria</taxon>
        <taxon>Pseudomonadati</taxon>
        <taxon>Pseudomonadota</taxon>
        <taxon>Alphaproteobacteria</taxon>
        <taxon>Acetobacterales</taxon>
        <taxon>Acetobacteraceae</taxon>
        <taxon>Gluconacetobacter</taxon>
    </lineage>
</organism>